<accession>A0AAD2D677</accession>
<protein>
    <submittedName>
        <fullName evidence="1">Uncharacterized protein</fullName>
    </submittedName>
</protein>
<keyword evidence="2" id="KW-1185">Reference proteome</keyword>
<evidence type="ECO:0000313" key="2">
    <source>
        <dbReference type="Proteomes" id="UP001295684"/>
    </source>
</evidence>
<dbReference type="AlphaFoldDB" id="A0AAD2D677"/>
<reference evidence="1" key="1">
    <citation type="submission" date="2023-07" db="EMBL/GenBank/DDBJ databases">
        <authorList>
            <consortium name="AG Swart"/>
            <person name="Singh M."/>
            <person name="Singh A."/>
            <person name="Seah K."/>
            <person name="Emmerich C."/>
        </authorList>
    </citation>
    <scope>NUCLEOTIDE SEQUENCE</scope>
    <source>
        <strain evidence="1">DP1</strain>
    </source>
</reference>
<comment type="caution">
    <text evidence="1">The sequence shown here is derived from an EMBL/GenBank/DDBJ whole genome shotgun (WGS) entry which is preliminary data.</text>
</comment>
<proteinExistence type="predicted"/>
<name>A0AAD2D677_EUPCR</name>
<gene>
    <name evidence="1" type="ORF">ECRASSUSDP1_LOCUS22590</name>
</gene>
<evidence type="ECO:0000313" key="1">
    <source>
        <dbReference type="EMBL" id="CAI2381143.1"/>
    </source>
</evidence>
<dbReference type="EMBL" id="CAMPGE010023176">
    <property type="protein sequence ID" value="CAI2381143.1"/>
    <property type="molecule type" value="Genomic_DNA"/>
</dbReference>
<sequence length="125" mass="14256">MFDLGMASWIKRKLGKSEKSDINRDSLIQRITGLKLEELKISNLEMKNTNQMIFMKQSLDDSRNQKLPDLPVLQVDLKIGAELCQEAISKVRPRGRASSVARPTLTSIPKPQYHESMRTAMIFPL</sequence>
<organism evidence="1 2">
    <name type="scientific">Euplotes crassus</name>
    <dbReference type="NCBI Taxonomy" id="5936"/>
    <lineage>
        <taxon>Eukaryota</taxon>
        <taxon>Sar</taxon>
        <taxon>Alveolata</taxon>
        <taxon>Ciliophora</taxon>
        <taxon>Intramacronucleata</taxon>
        <taxon>Spirotrichea</taxon>
        <taxon>Hypotrichia</taxon>
        <taxon>Euplotida</taxon>
        <taxon>Euplotidae</taxon>
        <taxon>Moneuplotes</taxon>
    </lineage>
</organism>
<dbReference type="Proteomes" id="UP001295684">
    <property type="component" value="Unassembled WGS sequence"/>
</dbReference>